<keyword evidence="1" id="KW-1133">Transmembrane helix</keyword>
<dbReference type="AlphaFoldDB" id="A0A0A0B340"/>
<keyword evidence="3" id="KW-1185">Reference proteome</keyword>
<evidence type="ECO:0000256" key="1">
    <source>
        <dbReference type="SAM" id="Phobius"/>
    </source>
</evidence>
<dbReference type="Proteomes" id="UP000029833">
    <property type="component" value="Unassembled WGS sequence"/>
</dbReference>
<gene>
    <name evidence="2" type="ORF">Q760_08050</name>
</gene>
<comment type="caution">
    <text evidence="2">The sequence shown here is derived from an EMBL/GenBank/DDBJ whole genome shotgun (WGS) entry which is preliminary data.</text>
</comment>
<keyword evidence="1" id="KW-0812">Transmembrane</keyword>
<dbReference type="EMBL" id="AXNT01000193">
    <property type="protein sequence ID" value="KGM00543.1"/>
    <property type="molecule type" value="Genomic_DNA"/>
</dbReference>
<protein>
    <recommendedName>
        <fullName evidence="4">DUF2510 domain-containing protein</fullName>
    </recommendedName>
</protein>
<dbReference type="RefSeq" id="WP_034635140.1">
    <property type="nucleotide sequence ID" value="NZ_AXNT01000193.1"/>
</dbReference>
<accession>A0A0A0B340</accession>
<reference evidence="2 3" key="1">
    <citation type="submission" date="2013-10" db="EMBL/GenBank/DDBJ databases">
        <authorList>
            <person name="Wang G."/>
            <person name="Zhuang W."/>
        </authorList>
    </citation>
    <scope>NUCLEOTIDE SEQUENCE [LARGE SCALE GENOMIC DNA]</scope>
    <source>
        <strain evidence="2 3">DSM 20118</strain>
    </source>
</reference>
<sequence>MGYADQPRYSPNGRFFWDGHRWTPVEDRLWDVRLPSAVDTAEPDEPCAHCGASPGRRSFGDLTVVWLLSLVISLGVVVGGLATYVVAAP</sequence>
<keyword evidence="1" id="KW-0472">Membrane</keyword>
<proteinExistence type="predicted"/>
<evidence type="ECO:0008006" key="4">
    <source>
        <dbReference type="Google" id="ProtNLM"/>
    </source>
</evidence>
<organism evidence="2 3">
    <name type="scientific">Cellulomonas cellasea DSM 20118</name>
    <dbReference type="NCBI Taxonomy" id="1408250"/>
    <lineage>
        <taxon>Bacteria</taxon>
        <taxon>Bacillati</taxon>
        <taxon>Actinomycetota</taxon>
        <taxon>Actinomycetes</taxon>
        <taxon>Micrococcales</taxon>
        <taxon>Cellulomonadaceae</taxon>
        <taxon>Cellulomonas</taxon>
    </lineage>
</organism>
<name>A0A0A0B340_9CELL</name>
<evidence type="ECO:0000313" key="3">
    <source>
        <dbReference type="Proteomes" id="UP000029833"/>
    </source>
</evidence>
<evidence type="ECO:0000313" key="2">
    <source>
        <dbReference type="EMBL" id="KGM00543.1"/>
    </source>
</evidence>
<feature type="transmembrane region" description="Helical" evidence="1">
    <location>
        <begin position="64"/>
        <end position="87"/>
    </location>
</feature>